<proteinExistence type="predicted"/>
<feature type="compositionally biased region" description="Acidic residues" evidence="1">
    <location>
        <begin position="85"/>
        <end position="94"/>
    </location>
</feature>
<feature type="compositionally biased region" description="Polar residues" evidence="1">
    <location>
        <begin position="70"/>
        <end position="80"/>
    </location>
</feature>
<evidence type="ECO:0000313" key="3">
    <source>
        <dbReference type="Proteomes" id="UP000789901"/>
    </source>
</evidence>
<feature type="non-terminal residue" evidence="2">
    <location>
        <position position="107"/>
    </location>
</feature>
<reference evidence="2 3" key="1">
    <citation type="submission" date="2021-06" db="EMBL/GenBank/DDBJ databases">
        <authorList>
            <person name="Kallberg Y."/>
            <person name="Tangrot J."/>
            <person name="Rosling A."/>
        </authorList>
    </citation>
    <scope>NUCLEOTIDE SEQUENCE [LARGE SCALE GENOMIC DNA]</scope>
    <source>
        <strain evidence="2 3">120-4 pot B 10/14</strain>
    </source>
</reference>
<protein>
    <submittedName>
        <fullName evidence="2">25634_t:CDS:1</fullName>
    </submittedName>
</protein>
<feature type="region of interest" description="Disordered" evidence="1">
    <location>
        <begin position="70"/>
        <end position="107"/>
    </location>
</feature>
<dbReference type="Proteomes" id="UP000789901">
    <property type="component" value="Unassembled WGS sequence"/>
</dbReference>
<organism evidence="2 3">
    <name type="scientific">Gigaspora margarita</name>
    <dbReference type="NCBI Taxonomy" id="4874"/>
    <lineage>
        <taxon>Eukaryota</taxon>
        <taxon>Fungi</taxon>
        <taxon>Fungi incertae sedis</taxon>
        <taxon>Mucoromycota</taxon>
        <taxon>Glomeromycotina</taxon>
        <taxon>Glomeromycetes</taxon>
        <taxon>Diversisporales</taxon>
        <taxon>Gigasporaceae</taxon>
        <taxon>Gigaspora</taxon>
    </lineage>
</organism>
<feature type="non-terminal residue" evidence="2">
    <location>
        <position position="1"/>
    </location>
</feature>
<gene>
    <name evidence="2" type="ORF">GMARGA_LOCUS43752</name>
</gene>
<accession>A0ABN7XJD9</accession>
<evidence type="ECO:0000256" key="1">
    <source>
        <dbReference type="SAM" id="MobiDB-lite"/>
    </source>
</evidence>
<comment type="caution">
    <text evidence="2">The sequence shown here is derived from an EMBL/GenBank/DDBJ whole genome shotgun (WGS) entry which is preliminary data.</text>
</comment>
<name>A0ABN7XJD9_GIGMA</name>
<evidence type="ECO:0000313" key="2">
    <source>
        <dbReference type="EMBL" id="CAG8854931.1"/>
    </source>
</evidence>
<keyword evidence="3" id="KW-1185">Reference proteome</keyword>
<dbReference type="EMBL" id="CAJVQB010144135">
    <property type="protein sequence ID" value="CAG8854931.1"/>
    <property type="molecule type" value="Genomic_DNA"/>
</dbReference>
<sequence length="107" mass="12277">YILPVRKPITAPTTIPRLKKSIYKRNLYGRVWGLAREATLLAVEQEDNEIVTYLQGYISRKRNGSVVDEISNNAWESQTNKSSDQSEESEESEADQDKDMIETNLKN</sequence>